<reference evidence="2 3" key="1">
    <citation type="submission" date="2016-11" db="EMBL/GenBank/DDBJ databases">
        <authorList>
            <person name="Jaros S."/>
            <person name="Januszkiewicz K."/>
            <person name="Wedrychowicz H."/>
        </authorList>
    </citation>
    <scope>NUCLEOTIDE SEQUENCE [LARGE SCALE GENOMIC DNA]</scope>
    <source>
        <strain evidence="2 3">DSM 3090</strain>
    </source>
</reference>
<accession>A0A1M6KG02</accession>
<dbReference type="Pfam" id="PF04326">
    <property type="entry name" value="SLFN_AlbA_2"/>
    <property type="match status" value="1"/>
</dbReference>
<protein>
    <submittedName>
        <fullName evidence="2">Putative DNA-binding domain-containing protein</fullName>
    </submittedName>
</protein>
<dbReference type="GO" id="GO:0003677">
    <property type="term" value="F:DNA binding"/>
    <property type="evidence" value="ECO:0007669"/>
    <property type="project" value="UniProtKB-KW"/>
</dbReference>
<dbReference type="EMBL" id="FRAD01000004">
    <property type="protein sequence ID" value="SHJ57861.1"/>
    <property type="molecule type" value="Genomic_DNA"/>
</dbReference>
<evidence type="ECO:0000313" key="2">
    <source>
        <dbReference type="EMBL" id="SHJ57861.1"/>
    </source>
</evidence>
<dbReference type="InterPro" id="IPR038461">
    <property type="entry name" value="Schlafen_AlbA_2_dom_sf"/>
</dbReference>
<keyword evidence="2" id="KW-0238">DNA-binding</keyword>
<name>A0A1M6KG02_9CLOT</name>
<sequence length="92" mass="10667">MRNLLSNEEKITVEYKTYQNGIQEDVYETVFSFSNRYGGYIIMGVEDDGTPIGINRNMSKDMRKNFVNQLNNPDRMSPTLYLSIALSIIPRH</sequence>
<dbReference type="STRING" id="1121331.SAMN02745248_00456"/>
<keyword evidence="3" id="KW-1185">Reference proteome</keyword>
<feature type="domain" description="Schlafen AlbA-2" evidence="1">
    <location>
        <begin position="9"/>
        <end position="74"/>
    </location>
</feature>
<evidence type="ECO:0000313" key="3">
    <source>
        <dbReference type="Proteomes" id="UP000183952"/>
    </source>
</evidence>
<dbReference type="InterPro" id="IPR007421">
    <property type="entry name" value="Schlafen_AlbA_2_dom"/>
</dbReference>
<gene>
    <name evidence="2" type="ORF">SAMN02745248_00456</name>
</gene>
<evidence type="ECO:0000259" key="1">
    <source>
        <dbReference type="Pfam" id="PF04326"/>
    </source>
</evidence>
<organism evidence="2 3">
    <name type="scientific">Hathewaya proteolytica DSM 3090</name>
    <dbReference type="NCBI Taxonomy" id="1121331"/>
    <lineage>
        <taxon>Bacteria</taxon>
        <taxon>Bacillati</taxon>
        <taxon>Bacillota</taxon>
        <taxon>Clostridia</taxon>
        <taxon>Eubacteriales</taxon>
        <taxon>Clostridiaceae</taxon>
        <taxon>Hathewaya</taxon>
    </lineage>
</organism>
<dbReference type="Gene3D" id="3.30.950.30">
    <property type="entry name" value="Schlafen, AAA domain"/>
    <property type="match status" value="1"/>
</dbReference>
<dbReference type="Proteomes" id="UP000183952">
    <property type="component" value="Unassembled WGS sequence"/>
</dbReference>
<dbReference type="AlphaFoldDB" id="A0A1M6KG02"/>
<proteinExistence type="predicted"/>